<dbReference type="Proteomes" id="UP000801864">
    <property type="component" value="Unassembled WGS sequence"/>
</dbReference>
<feature type="coiled-coil region" evidence="5">
    <location>
        <begin position="233"/>
        <end position="268"/>
    </location>
</feature>
<feature type="compositionally biased region" description="Basic and acidic residues" evidence="6">
    <location>
        <begin position="269"/>
        <end position="303"/>
    </location>
</feature>
<dbReference type="CDD" id="cd00202">
    <property type="entry name" value="ZnF_GATA"/>
    <property type="match status" value="1"/>
</dbReference>
<dbReference type="GO" id="GO:0043565">
    <property type="term" value="F:sequence-specific DNA binding"/>
    <property type="evidence" value="ECO:0007669"/>
    <property type="project" value="InterPro"/>
</dbReference>
<dbReference type="AlphaFoldDB" id="A0A9P4XF12"/>
<dbReference type="InterPro" id="IPR051140">
    <property type="entry name" value="GATA_TF"/>
</dbReference>
<evidence type="ECO:0000256" key="5">
    <source>
        <dbReference type="SAM" id="Coils"/>
    </source>
</evidence>
<dbReference type="PROSITE" id="PS00344">
    <property type="entry name" value="GATA_ZN_FINGER_1"/>
    <property type="match status" value="1"/>
</dbReference>
<dbReference type="PANTHER" id="PTHR45658">
    <property type="entry name" value="GATA TRANSCRIPTION FACTOR"/>
    <property type="match status" value="1"/>
</dbReference>
<keyword evidence="3" id="KW-0862">Zinc</keyword>
<dbReference type="GO" id="GO:0008270">
    <property type="term" value="F:zinc ion binding"/>
    <property type="evidence" value="ECO:0007669"/>
    <property type="project" value="UniProtKB-KW"/>
</dbReference>
<accession>A0A9P4XF12</accession>
<keyword evidence="1" id="KW-0479">Metal-binding</keyword>
<keyword evidence="9" id="KW-1185">Reference proteome</keyword>
<reference evidence="8 9" key="1">
    <citation type="submission" date="2018-06" db="EMBL/GenBank/DDBJ databases">
        <title>Genome analysis of cellulolytic fungus Trichoderma lentiforme CFAM-422.</title>
        <authorList>
            <person name="Steindorff A.S."/>
            <person name="Formighieri E.F."/>
            <person name="Midorikawa G.E.O."/>
            <person name="Tamietti M.S."/>
            <person name="Ramos E.Z."/>
            <person name="Silva A.S."/>
            <person name="Bon E.P.S."/>
            <person name="Mendes T.D."/>
            <person name="Damaso M.C.T."/>
            <person name="Favaro L.C.L."/>
        </authorList>
    </citation>
    <scope>NUCLEOTIDE SEQUENCE [LARGE SCALE GENOMIC DNA]</scope>
    <source>
        <strain evidence="8 9">CFAM-422</strain>
    </source>
</reference>
<evidence type="ECO:0000313" key="8">
    <source>
        <dbReference type="EMBL" id="KAF3071413.1"/>
    </source>
</evidence>
<organism evidence="8 9">
    <name type="scientific">Trichoderma lentiforme</name>
    <dbReference type="NCBI Taxonomy" id="1567552"/>
    <lineage>
        <taxon>Eukaryota</taxon>
        <taxon>Fungi</taxon>
        <taxon>Dikarya</taxon>
        <taxon>Ascomycota</taxon>
        <taxon>Pezizomycotina</taxon>
        <taxon>Sordariomycetes</taxon>
        <taxon>Hypocreomycetidae</taxon>
        <taxon>Hypocreales</taxon>
        <taxon>Hypocreaceae</taxon>
        <taxon>Trichoderma</taxon>
    </lineage>
</organism>
<comment type="caution">
    <text evidence="8">The sequence shown here is derived from an EMBL/GenBank/DDBJ whole genome shotgun (WGS) entry which is preliminary data.</text>
</comment>
<feature type="compositionally biased region" description="Basic and acidic residues" evidence="6">
    <location>
        <begin position="94"/>
        <end position="108"/>
    </location>
</feature>
<feature type="region of interest" description="Disordered" evidence="6">
    <location>
        <begin position="404"/>
        <end position="426"/>
    </location>
</feature>
<evidence type="ECO:0000256" key="6">
    <source>
        <dbReference type="SAM" id="MobiDB-lite"/>
    </source>
</evidence>
<dbReference type="Pfam" id="PF00320">
    <property type="entry name" value="GATA"/>
    <property type="match status" value="1"/>
</dbReference>
<keyword evidence="2 4" id="KW-0863">Zinc-finger</keyword>
<evidence type="ECO:0000259" key="7">
    <source>
        <dbReference type="PROSITE" id="PS50114"/>
    </source>
</evidence>
<feature type="domain" description="GATA-type" evidence="7">
    <location>
        <begin position="367"/>
        <end position="418"/>
    </location>
</feature>
<dbReference type="Gene3D" id="3.30.50.10">
    <property type="entry name" value="Erythroid Transcription Factor GATA-1, subunit A"/>
    <property type="match status" value="1"/>
</dbReference>
<name>A0A9P4XF12_9HYPO</name>
<dbReference type="InterPro" id="IPR013088">
    <property type="entry name" value="Znf_NHR/GATA"/>
</dbReference>
<dbReference type="InterPro" id="IPR000679">
    <property type="entry name" value="Znf_GATA"/>
</dbReference>
<feature type="coiled-coil region" evidence="5">
    <location>
        <begin position="113"/>
        <end position="150"/>
    </location>
</feature>
<keyword evidence="5" id="KW-0175">Coiled coil</keyword>
<dbReference type="SMART" id="SM00401">
    <property type="entry name" value="ZnF_GATA"/>
    <property type="match status" value="1"/>
</dbReference>
<proteinExistence type="predicted"/>
<evidence type="ECO:0000256" key="1">
    <source>
        <dbReference type="ARBA" id="ARBA00022723"/>
    </source>
</evidence>
<gene>
    <name evidence="8" type="ORF">CFAM422_006401</name>
</gene>
<feature type="region of interest" description="Disordered" evidence="6">
    <location>
        <begin position="330"/>
        <end position="349"/>
    </location>
</feature>
<dbReference type="EMBL" id="QLNT01000010">
    <property type="protein sequence ID" value="KAF3071413.1"/>
    <property type="molecule type" value="Genomic_DNA"/>
</dbReference>
<feature type="region of interest" description="Disordered" evidence="6">
    <location>
        <begin position="269"/>
        <end position="305"/>
    </location>
</feature>
<sequence>MRRSTGAGSPLLSPSLQQENPPPSTLFDGFFFGEDEEDLEAKTQSPRWVPPPSDTGARSLKRYGSLSTFHGEGPIETSPTSAPRADSTDTIVPRPRDYSETQRLKEQEDVAEAAEFAAEQRRLEEQSRQLKELERESHIAVEKRRNKEIEYRRLKEEDSADAADKMRQPEQEFRDKADLHDLWQQLDTIKARDARTELSRRLKELERGILKNDEEAAEEMRRLERKFPDDVELHYARQELDAIKKRKANAEMERLILKEREVLRLEKEDDAAEAAKGKRRLEGEFGEDAEHRFTQRQPEETGKRAYKTKAAETLIPVKIEEEFQLFRQRSKEEDQDAPMYGDSIKPPYTDGVMEVEKRRGSAAPPGRCLSCNRIDTPLWRRGPDGDRTLCNACGLMYAKLERERQRQARSLGPKPEERDAVDAAEV</sequence>
<evidence type="ECO:0000256" key="3">
    <source>
        <dbReference type="ARBA" id="ARBA00022833"/>
    </source>
</evidence>
<feature type="compositionally biased region" description="Basic and acidic residues" evidence="6">
    <location>
        <begin position="414"/>
        <end position="426"/>
    </location>
</feature>
<evidence type="ECO:0000313" key="9">
    <source>
        <dbReference type="Proteomes" id="UP000801864"/>
    </source>
</evidence>
<feature type="region of interest" description="Disordered" evidence="6">
    <location>
        <begin position="1"/>
        <end position="111"/>
    </location>
</feature>
<dbReference type="GO" id="GO:0006355">
    <property type="term" value="P:regulation of DNA-templated transcription"/>
    <property type="evidence" value="ECO:0007669"/>
    <property type="project" value="InterPro"/>
</dbReference>
<protein>
    <recommendedName>
        <fullName evidence="7">GATA-type domain-containing protein</fullName>
    </recommendedName>
</protein>
<evidence type="ECO:0000256" key="4">
    <source>
        <dbReference type="PROSITE-ProRule" id="PRU00094"/>
    </source>
</evidence>
<dbReference type="PROSITE" id="PS50114">
    <property type="entry name" value="GATA_ZN_FINGER_2"/>
    <property type="match status" value="1"/>
</dbReference>
<dbReference type="SUPFAM" id="SSF57716">
    <property type="entry name" value="Glucocorticoid receptor-like (DNA-binding domain)"/>
    <property type="match status" value="1"/>
</dbReference>
<evidence type="ECO:0000256" key="2">
    <source>
        <dbReference type="ARBA" id="ARBA00022771"/>
    </source>
</evidence>